<dbReference type="InterPro" id="IPR005064">
    <property type="entry name" value="BUG"/>
</dbReference>
<dbReference type="InterPro" id="IPR042100">
    <property type="entry name" value="Bug_dom1"/>
</dbReference>
<sequence precursor="true">MLLLNTKPVTRISRLALASGLLAATWGCGLVADDNRPFPAKSIDIVVGFGPGGGTDLIARAVSKSLEQQVKSSVVVVNKPGAAGVLAAQVVARSKADGYTLLAAGGSETTSASFYRELPYDPVESFEPIARITATGMLMVVQSNARWDSLESLVGEARKAPGAIKFASSGHGGLFHSAMLAFSNEAGISLTHVPFDGGAASLAALMGGHVDVCMAMPAEADALISGGGVRALAVTSAEPTPLAPGVPTLRELGYDLALLNQKGLVAPAGTPADRLAILEDAVRSVCNDPQFAAEAKRQKMQVAYLGAQDFREALIEARSTIGNLLPKVAGN</sequence>
<dbReference type="Gene3D" id="3.40.190.10">
    <property type="entry name" value="Periplasmic binding protein-like II"/>
    <property type="match status" value="1"/>
</dbReference>
<keyword evidence="2" id="KW-0732">Signal</keyword>
<keyword evidence="3" id="KW-0675">Receptor</keyword>
<dbReference type="OrthoDB" id="8880247at2"/>
<dbReference type="SUPFAM" id="SSF53850">
    <property type="entry name" value="Periplasmic binding protein-like II"/>
    <property type="match status" value="1"/>
</dbReference>
<dbReference type="PIRSF" id="PIRSF017082">
    <property type="entry name" value="YflP"/>
    <property type="match status" value="1"/>
</dbReference>
<evidence type="ECO:0000313" key="4">
    <source>
        <dbReference type="Proteomes" id="UP000318478"/>
    </source>
</evidence>
<keyword evidence="4" id="KW-1185">Reference proteome</keyword>
<reference evidence="3 4" key="1">
    <citation type="submission" date="2019-02" db="EMBL/GenBank/DDBJ databases">
        <title>Deep-cultivation of Planctomycetes and their phenomic and genomic characterization uncovers novel biology.</title>
        <authorList>
            <person name="Wiegand S."/>
            <person name="Jogler M."/>
            <person name="Boedeker C."/>
            <person name="Pinto D."/>
            <person name="Vollmers J."/>
            <person name="Rivas-Marin E."/>
            <person name="Kohn T."/>
            <person name="Peeters S.H."/>
            <person name="Heuer A."/>
            <person name="Rast P."/>
            <person name="Oberbeckmann S."/>
            <person name="Bunk B."/>
            <person name="Jeske O."/>
            <person name="Meyerdierks A."/>
            <person name="Storesund J.E."/>
            <person name="Kallscheuer N."/>
            <person name="Luecker S."/>
            <person name="Lage O.M."/>
            <person name="Pohl T."/>
            <person name="Merkel B.J."/>
            <person name="Hornburger P."/>
            <person name="Mueller R.-W."/>
            <person name="Bruemmer F."/>
            <person name="Labrenz M."/>
            <person name="Spormann A.M."/>
            <person name="Op Den Camp H."/>
            <person name="Overmann J."/>
            <person name="Amann R."/>
            <person name="Jetten M.S.M."/>
            <person name="Mascher T."/>
            <person name="Medema M.H."/>
            <person name="Devos D.P."/>
            <person name="Kaster A.-K."/>
            <person name="Ovreas L."/>
            <person name="Rohde M."/>
            <person name="Galperin M.Y."/>
            <person name="Jogler C."/>
        </authorList>
    </citation>
    <scope>NUCLEOTIDE SEQUENCE [LARGE SCALE GENOMIC DNA]</scope>
    <source>
        <strain evidence="3 4">Pla123a</strain>
    </source>
</reference>
<dbReference type="Gene3D" id="3.40.190.150">
    <property type="entry name" value="Bordetella uptake gene, domain 1"/>
    <property type="match status" value="1"/>
</dbReference>
<dbReference type="RefSeq" id="WP_146590880.1">
    <property type="nucleotide sequence ID" value="NZ_SJPO01000013.1"/>
</dbReference>
<proteinExistence type="inferred from homology"/>
<evidence type="ECO:0000313" key="3">
    <source>
        <dbReference type="EMBL" id="TWT66938.1"/>
    </source>
</evidence>
<accession>A0A5C5XW61</accession>
<dbReference type="CDD" id="cd07012">
    <property type="entry name" value="PBP2_Bug_TTT"/>
    <property type="match status" value="1"/>
</dbReference>
<dbReference type="AlphaFoldDB" id="A0A5C5XW61"/>
<comment type="similarity">
    <text evidence="1">Belongs to the UPF0065 (bug) family.</text>
</comment>
<name>A0A5C5XW61_9BACT</name>
<protein>
    <submittedName>
        <fullName evidence="3">Tripartite tricarboxylate transporter family receptor</fullName>
    </submittedName>
</protein>
<dbReference type="Proteomes" id="UP000318478">
    <property type="component" value="Unassembled WGS sequence"/>
</dbReference>
<gene>
    <name evidence="3" type="ORF">Pla123a_43670</name>
</gene>
<feature type="chain" id="PRO_5022776828" evidence="2">
    <location>
        <begin position="24"/>
        <end position="331"/>
    </location>
</feature>
<comment type="caution">
    <text evidence="3">The sequence shown here is derived from an EMBL/GenBank/DDBJ whole genome shotgun (WGS) entry which is preliminary data.</text>
</comment>
<dbReference type="EMBL" id="SJPO01000013">
    <property type="protein sequence ID" value="TWT66938.1"/>
    <property type="molecule type" value="Genomic_DNA"/>
</dbReference>
<dbReference type="Pfam" id="PF03401">
    <property type="entry name" value="TctC"/>
    <property type="match status" value="1"/>
</dbReference>
<evidence type="ECO:0000256" key="2">
    <source>
        <dbReference type="SAM" id="SignalP"/>
    </source>
</evidence>
<dbReference type="PANTHER" id="PTHR42928:SF5">
    <property type="entry name" value="BLR1237 PROTEIN"/>
    <property type="match status" value="1"/>
</dbReference>
<evidence type="ECO:0000256" key="1">
    <source>
        <dbReference type="ARBA" id="ARBA00006987"/>
    </source>
</evidence>
<dbReference type="PANTHER" id="PTHR42928">
    <property type="entry name" value="TRICARBOXYLATE-BINDING PROTEIN"/>
    <property type="match status" value="1"/>
</dbReference>
<organism evidence="3 4">
    <name type="scientific">Posidoniimonas polymericola</name>
    <dbReference type="NCBI Taxonomy" id="2528002"/>
    <lineage>
        <taxon>Bacteria</taxon>
        <taxon>Pseudomonadati</taxon>
        <taxon>Planctomycetota</taxon>
        <taxon>Planctomycetia</taxon>
        <taxon>Pirellulales</taxon>
        <taxon>Lacipirellulaceae</taxon>
        <taxon>Posidoniimonas</taxon>
    </lineage>
</organism>
<feature type="signal peptide" evidence="2">
    <location>
        <begin position="1"/>
        <end position="23"/>
    </location>
</feature>